<dbReference type="EMBL" id="LSSL01001619">
    <property type="protein sequence ID" value="OLY82345.1"/>
    <property type="molecule type" value="Genomic_DNA"/>
</dbReference>
<reference evidence="2 3" key="1">
    <citation type="journal article" date="2016" name="Mol. Biol. Evol.">
        <title>Genome-Wide Survey of Gut Fungi (Harpellales) Reveals the First Horizontally Transferred Ubiquitin Gene from a Mosquito Host.</title>
        <authorList>
            <person name="Wang Y."/>
            <person name="White M.M."/>
            <person name="Kvist S."/>
            <person name="Moncalvo J.M."/>
        </authorList>
    </citation>
    <scope>NUCLEOTIDE SEQUENCE [LARGE SCALE GENOMIC DNA]</scope>
    <source>
        <strain evidence="2 3">ALG-7-W6</strain>
    </source>
</reference>
<dbReference type="PANTHER" id="PTHR12840">
    <property type="entry name" value="NADH-UBIQUINONE OXIDOREDUCTASE ASHI SUBUNIT"/>
    <property type="match status" value="1"/>
</dbReference>
<dbReference type="PANTHER" id="PTHR12840:SF1">
    <property type="entry name" value="NADH DEHYDROGENASE [UBIQUINONE] 1 BETA SUBCOMPLEX SUBUNIT 8, MITOCHONDRIAL"/>
    <property type="match status" value="1"/>
</dbReference>
<dbReference type="STRING" id="133383.A0A1R0GZN3"/>
<evidence type="ECO:0000313" key="3">
    <source>
        <dbReference type="Proteomes" id="UP000187455"/>
    </source>
</evidence>
<dbReference type="InterPro" id="IPR008699">
    <property type="entry name" value="NDUFB8"/>
</dbReference>
<keyword evidence="3" id="KW-1185">Reference proteome</keyword>
<dbReference type="Pfam" id="PF05821">
    <property type="entry name" value="NDUF_B8"/>
    <property type="match status" value="1"/>
</dbReference>
<name>A0A1R0GZN3_9FUNG</name>
<keyword evidence="1" id="KW-0472">Membrane</keyword>
<sequence length="172" mass="19771">MNRINPSLLKNLNRAGLSLSRFQPSSIAQKSLILQSVRGKGDVTYKKKYYVDEDPQAGDYPNLPWIRSEEKTPYGWWDRQYRRNFGDTLHEHEDILNMQSVTVYYHPPWSIVLGQWVAFVSLLGAGAYLVYFLVPEPVAVPKFYPYNGLEKEMGGLANRSLTDSIEIAQKKL</sequence>
<proteinExistence type="predicted"/>
<organism evidence="2 3">
    <name type="scientific">Smittium mucronatum</name>
    <dbReference type="NCBI Taxonomy" id="133383"/>
    <lineage>
        <taxon>Eukaryota</taxon>
        <taxon>Fungi</taxon>
        <taxon>Fungi incertae sedis</taxon>
        <taxon>Zoopagomycota</taxon>
        <taxon>Kickxellomycotina</taxon>
        <taxon>Harpellomycetes</taxon>
        <taxon>Harpellales</taxon>
        <taxon>Legeriomycetaceae</taxon>
        <taxon>Smittium</taxon>
    </lineage>
</organism>
<dbReference type="OrthoDB" id="2014058at2759"/>
<keyword evidence="1" id="KW-1133">Transmembrane helix</keyword>
<evidence type="ECO:0000256" key="1">
    <source>
        <dbReference type="SAM" id="Phobius"/>
    </source>
</evidence>
<evidence type="ECO:0000313" key="2">
    <source>
        <dbReference type="EMBL" id="OLY82345.1"/>
    </source>
</evidence>
<gene>
    <name evidence="2" type="ORF">AYI68_g3538</name>
</gene>
<dbReference type="AlphaFoldDB" id="A0A1R0GZN3"/>
<accession>A0A1R0GZN3</accession>
<comment type="caution">
    <text evidence="2">The sequence shown here is derived from an EMBL/GenBank/DDBJ whole genome shotgun (WGS) entry which is preliminary data.</text>
</comment>
<feature type="transmembrane region" description="Helical" evidence="1">
    <location>
        <begin position="113"/>
        <end position="134"/>
    </location>
</feature>
<protein>
    <submittedName>
        <fullName evidence="2">NADH dehydrogenase [ubiquinone] 1 beta subcomplex subunit 8, mitochondrial</fullName>
    </submittedName>
</protein>
<dbReference type="Proteomes" id="UP000187455">
    <property type="component" value="Unassembled WGS sequence"/>
</dbReference>
<dbReference type="GO" id="GO:0005739">
    <property type="term" value="C:mitochondrion"/>
    <property type="evidence" value="ECO:0007669"/>
    <property type="project" value="InterPro"/>
</dbReference>
<keyword evidence="1" id="KW-0812">Transmembrane</keyword>
<keyword evidence="2" id="KW-0830">Ubiquinone</keyword>